<keyword evidence="1" id="KW-0812">Transmembrane</keyword>
<organism evidence="2">
    <name type="scientific">marine sediment metagenome</name>
    <dbReference type="NCBI Taxonomy" id="412755"/>
    <lineage>
        <taxon>unclassified sequences</taxon>
        <taxon>metagenomes</taxon>
        <taxon>ecological metagenomes</taxon>
    </lineage>
</organism>
<reference evidence="2" key="1">
    <citation type="journal article" date="2014" name="Front. Microbiol.">
        <title>High frequency of phylogenetically diverse reductive dehalogenase-homologous genes in deep subseafloor sedimentary metagenomes.</title>
        <authorList>
            <person name="Kawai M."/>
            <person name="Futagami T."/>
            <person name="Toyoda A."/>
            <person name="Takaki Y."/>
            <person name="Nishi S."/>
            <person name="Hori S."/>
            <person name="Arai W."/>
            <person name="Tsubouchi T."/>
            <person name="Morono Y."/>
            <person name="Uchiyama I."/>
            <person name="Ito T."/>
            <person name="Fujiyama A."/>
            <person name="Inagaki F."/>
            <person name="Takami H."/>
        </authorList>
    </citation>
    <scope>NUCLEOTIDE SEQUENCE</scope>
    <source>
        <strain evidence="2">Expedition CK06-06</strain>
    </source>
</reference>
<feature type="non-terminal residue" evidence="2">
    <location>
        <position position="76"/>
    </location>
</feature>
<keyword evidence="1" id="KW-1133">Transmembrane helix</keyword>
<evidence type="ECO:0000256" key="1">
    <source>
        <dbReference type="SAM" id="Phobius"/>
    </source>
</evidence>
<proteinExistence type="predicted"/>
<dbReference type="EMBL" id="BARU01023326">
    <property type="protein sequence ID" value="GAH51830.1"/>
    <property type="molecule type" value="Genomic_DNA"/>
</dbReference>
<accession>X1H400</accession>
<protein>
    <submittedName>
        <fullName evidence="2">Uncharacterized protein</fullName>
    </submittedName>
</protein>
<sequence>MKIIIALFLIAHGLVHAGLAAAPNPNDPETKPGAFFTSPDRSWLMPQLGLNAAAVQWIGIILVAVATLGFVLAGLG</sequence>
<feature type="transmembrane region" description="Helical" evidence="1">
    <location>
        <begin position="54"/>
        <end position="75"/>
    </location>
</feature>
<gene>
    <name evidence="2" type="ORF">S03H2_37872</name>
</gene>
<evidence type="ECO:0000313" key="2">
    <source>
        <dbReference type="EMBL" id="GAH51830.1"/>
    </source>
</evidence>
<name>X1H400_9ZZZZ</name>
<dbReference type="AlphaFoldDB" id="X1H400"/>
<comment type="caution">
    <text evidence="2">The sequence shown here is derived from an EMBL/GenBank/DDBJ whole genome shotgun (WGS) entry which is preliminary data.</text>
</comment>
<keyword evidence="1" id="KW-0472">Membrane</keyword>